<feature type="region of interest" description="Disordered" evidence="1">
    <location>
        <begin position="1"/>
        <end position="25"/>
    </location>
</feature>
<comment type="caution">
    <text evidence="2">The sequence shown here is derived from an EMBL/GenBank/DDBJ whole genome shotgun (WGS) entry which is preliminary data.</text>
</comment>
<evidence type="ECO:0000313" key="3">
    <source>
        <dbReference type="Proteomes" id="UP000077734"/>
    </source>
</evidence>
<evidence type="ECO:0000313" key="2">
    <source>
        <dbReference type="EMBL" id="OAI30324.1"/>
    </source>
</evidence>
<reference evidence="2 3" key="1">
    <citation type="submission" date="2016-03" db="EMBL/GenBank/DDBJ databases">
        <authorList>
            <person name="Heylen K."/>
            <person name="De Vos P."/>
            <person name="Vekeman B."/>
        </authorList>
    </citation>
    <scope>NUCLEOTIDE SEQUENCE [LARGE SCALE GENOMIC DNA]</scope>
    <source>
        <strain evidence="2 3">R-49807</strain>
    </source>
</reference>
<organism evidence="2 3">
    <name type="scientific">Methylomonas koyamae</name>
    <dbReference type="NCBI Taxonomy" id="702114"/>
    <lineage>
        <taxon>Bacteria</taxon>
        <taxon>Pseudomonadati</taxon>
        <taxon>Pseudomonadota</taxon>
        <taxon>Gammaproteobacteria</taxon>
        <taxon>Methylococcales</taxon>
        <taxon>Methylococcaceae</taxon>
        <taxon>Methylomonas</taxon>
    </lineage>
</organism>
<dbReference type="EMBL" id="LUUL01000005">
    <property type="protein sequence ID" value="OAI30324.1"/>
    <property type="molecule type" value="Genomic_DNA"/>
</dbReference>
<accession>A0AA91DI26</accession>
<sequence>MDEKDSETGRIIHQEDIPSNGQTPLKNIGKFDNQKYVTVKASLRDGVLVKELVTNLQADPTTVNIEIRKDDIRTGQLRITDASEIESQLVGVKGSYETPTTDIGSLLGQYLGGIYIKNGKDGAISFERIYSPSELYGVIGRDAFMPSSEQKGGFSLSTVTDESSSAQLKTQFPDFNLNMDFSRSKLYKYLFEIQNTSWHALPYTWHSVERKLKSTQEGNDILRKLIDQQKESGDLYFLTEAFVIEDANVETYTAESLETGTDIKYANFIYAGGGYKWMKDNDGKRHIKNLALRVKYQTLSPITASKLESTEAPLKTDPNQSVEYKVITPQ</sequence>
<evidence type="ECO:0000256" key="1">
    <source>
        <dbReference type="SAM" id="MobiDB-lite"/>
    </source>
</evidence>
<name>A0AA91DI26_9GAMM</name>
<keyword evidence="3" id="KW-1185">Reference proteome</keyword>
<dbReference type="AlphaFoldDB" id="A0AA91DI26"/>
<proteinExistence type="predicted"/>
<gene>
    <name evidence="2" type="ORF">A1356_21575</name>
</gene>
<protein>
    <submittedName>
        <fullName evidence="2">Uncharacterized protein</fullName>
    </submittedName>
</protein>
<dbReference type="Proteomes" id="UP000077734">
    <property type="component" value="Unassembled WGS sequence"/>
</dbReference>
<feature type="compositionally biased region" description="Basic and acidic residues" evidence="1">
    <location>
        <begin position="1"/>
        <end position="16"/>
    </location>
</feature>